<dbReference type="GO" id="GO:0003723">
    <property type="term" value="F:RNA binding"/>
    <property type="evidence" value="ECO:0007669"/>
    <property type="project" value="UniProtKB-KW"/>
</dbReference>
<dbReference type="InterPro" id="IPR006941">
    <property type="entry name" value="RNase_CAF1"/>
</dbReference>
<evidence type="ECO:0000256" key="7">
    <source>
        <dbReference type="ARBA" id="ARBA00022491"/>
    </source>
</evidence>
<dbReference type="GO" id="GO:0006417">
    <property type="term" value="P:regulation of translation"/>
    <property type="evidence" value="ECO:0007669"/>
    <property type="project" value="UniProtKB-KW"/>
</dbReference>
<evidence type="ECO:0000256" key="10">
    <source>
        <dbReference type="ARBA" id="ARBA00022801"/>
    </source>
</evidence>
<dbReference type="GO" id="GO:0046872">
    <property type="term" value="F:metal ion binding"/>
    <property type="evidence" value="ECO:0007669"/>
    <property type="project" value="UniProtKB-KW"/>
</dbReference>
<dbReference type="GO" id="GO:0031047">
    <property type="term" value="P:regulatory ncRNA-mediated gene silencing"/>
    <property type="evidence" value="ECO:0007669"/>
    <property type="project" value="UniProtKB-KW"/>
</dbReference>
<dbReference type="OrthoDB" id="1164111at2759"/>
<evidence type="ECO:0000256" key="15">
    <source>
        <dbReference type="ARBA" id="ARBA00023158"/>
    </source>
</evidence>
<dbReference type="Pfam" id="PF04857">
    <property type="entry name" value="CAF1"/>
    <property type="match status" value="2"/>
</dbReference>
<dbReference type="GO" id="GO:0005634">
    <property type="term" value="C:nucleus"/>
    <property type="evidence" value="ECO:0007669"/>
    <property type="project" value="UniProtKB-SubCell"/>
</dbReference>
<evidence type="ECO:0000256" key="12">
    <source>
        <dbReference type="ARBA" id="ARBA00022845"/>
    </source>
</evidence>
<evidence type="ECO:0000256" key="13">
    <source>
        <dbReference type="ARBA" id="ARBA00022884"/>
    </source>
</evidence>
<evidence type="ECO:0000256" key="16">
    <source>
        <dbReference type="ARBA" id="ARBA00023163"/>
    </source>
</evidence>
<comment type="caution">
    <text evidence="18">The sequence shown here is derived from an EMBL/GenBank/DDBJ whole genome shotgun (WGS) entry which is preliminary data.</text>
</comment>
<evidence type="ECO:0000256" key="4">
    <source>
        <dbReference type="ARBA" id="ARBA00008372"/>
    </source>
</evidence>
<comment type="subcellular location">
    <subcellularLocation>
        <location evidence="3">Cytoplasm</location>
    </subcellularLocation>
    <subcellularLocation>
        <location evidence="2">Nucleus</location>
    </subcellularLocation>
</comment>
<dbReference type="SUPFAM" id="SSF53098">
    <property type="entry name" value="Ribonuclease H-like"/>
    <property type="match status" value="1"/>
</dbReference>
<keyword evidence="17" id="KW-0539">Nucleus</keyword>
<keyword evidence="10" id="KW-0378">Hydrolase</keyword>
<gene>
    <name evidence="18" type="ORF">DGYR_LOCUS1667</name>
</gene>
<name>A0A7I8V8C7_9ANNE</name>
<keyword evidence="13" id="KW-0694">RNA-binding</keyword>
<dbReference type="InterPro" id="IPR012337">
    <property type="entry name" value="RNaseH-like_sf"/>
</dbReference>
<dbReference type="InterPro" id="IPR036397">
    <property type="entry name" value="RNaseH_sf"/>
</dbReference>
<keyword evidence="19" id="KW-1185">Reference proteome</keyword>
<keyword evidence="7" id="KW-0678">Repressor</keyword>
<evidence type="ECO:0000256" key="3">
    <source>
        <dbReference type="ARBA" id="ARBA00004496"/>
    </source>
</evidence>
<keyword evidence="11" id="KW-0269">Exonuclease</keyword>
<dbReference type="GO" id="GO:0004535">
    <property type="term" value="F:poly(A)-specific ribonuclease activity"/>
    <property type="evidence" value="ECO:0007669"/>
    <property type="project" value="UniProtKB-EC"/>
</dbReference>
<evidence type="ECO:0000256" key="9">
    <source>
        <dbReference type="ARBA" id="ARBA00022723"/>
    </source>
</evidence>
<dbReference type="Proteomes" id="UP000549394">
    <property type="component" value="Unassembled WGS sequence"/>
</dbReference>
<evidence type="ECO:0000256" key="6">
    <source>
        <dbReference type="ARBA" id="ARBA00022490"/>
    </source>
</evidence>
<comment type="catalytic activity">
    <reaction evidence="1">
        <text>Exonucleolytic cleavage of poly(A) to 5'-AMP.</text>
        <dbReference type="EC" id="3.1.13.4"/>
    </reaction>
</comment>
<keyword evidence="6" id="KW-0963">Cytoplasm</keyword>
<dbReference type="EMBL" id="CAJFCJ010000002">
    <property type="protein sequence ID" value="CAD5112539.1"/>
    <property type="molecule type" value="Genomic_DNA"/>
</dbReference>
<dbReference type="GO" id="GO:0030014">
    <property type="term" value="C:CCR4-NOT complex"/>
    <property type="evidence" value="ECO:0007669"/>
    <property type="project" value="InterPro"/>
</dbReference>
<reference evidence="18 19" key="1">
    <citation type="submission" date="2020-08" db="EMBL/GenBank/DDBJ databases">
        <authorList>
            <person name="Hejnol A."/>
        </authorList>
    </citation>
    <scope>NUCLEOTIDE SEQUENCE [LARGE SCALE GENOMIC DNA]</scope>
</reference>
<protein>
    <recommendedName>
        <fullName evidence="5">poly(A)-specific ribonuclease</fullName>
        <ecNumber evidence="5">3.1.13.4</ecNumber>
    </recommendedName>
</protein>
<evidence type="ECO:0000256" key="1">
    <source>
        <dbReference type="ARBA" id="ARBA00001663"/>
    </source>
</evidence>
<keyword evidence="14" id="KW-0805">Transcription regulation</keyword>
<accession>A0A7I8V8C7</accession>
<evidence type="ECO:0000313" key="18">
    <source>
        <dbReference type="EMBL" id="CAD5112539.1"/>
    </source>
</evidence>
<keyword evidence="8" id="KW-0540">Nuclease</keyword>
<dbReference type="Gene3D" id="3.30.420.10">
    <property type="entry name" value="Ribonuclease H-like superfamily/Ribonuclease H"/>
    <property type="match status" value="1"/>
</dbReference>
<sequence>MQMTAISSINDNGLQLMHHLPSSVSNHTMASQQRIILKQNDEKIVDVWKNDLEEAFKKIRKLVTQYNYVAMDTEFPGVCCRPMGEFKSTNDFQYQCMKCNVDVLKVIQIGLTFMDKNGRTPSPTCTFQFNFHFNLNEDMYASDSIDLLQNSGILFAKHSTEGIDPCDFAEILLGSGLILMDNVYWLSFHSSYDFSYLLHLLIVRNLPDSEMRFHEYLNTYFPKIYDVKYLMKSCKQLKGGLQEIADQLEIIRIGQQHQAGSDSLVTGQVFFKMRELFFENLIDEEKYLNHLYGLGGCYQNGKLVSSDSNGAFDRNTATCTSSPGTNPSN</sequence>
<dbReference type="EC" id="3.1.13.4" evidence="5"/>
<evidence type="ECO:0000256" key="11">
    <source>
        <dbReference type="ARBA" id="ARBA00022839"/>
    </source>
</evidence>
<evidence type="ECO:0000256" key="8">
    <source>
        <dbReference type="ARBA" id="ARBA00022722"/>
    </source>
</evidence>
<dbReference type="GO" id="GO:0005737">
    <property type="term" value="C:cytoplasm"/>
    <property type="evidence" value="ECO:0007669"/>
    <property type="project" value="UniProtKB-SubCell"/>
</dbReference>
<evidence type="ECO:0000313" key="19">
    <source>
        <dbReference type="Proteomes" id="UP000549394"/>
    </source>
</evidence>
<comment type="similarity">
    <text evidence="4">Belongs to the CAF1 family.</text>
</comment>
<keyword evidence="15" id="KW-0943">RNA-mediated gene silencing</keyword>
<dbReference type="AlphaFoldDB" id="A0A7I8V8C7"/>
<evidence type="ECO:0000256" key="14">
    <source>
        <dbReference type="ARBA" id="ARBA00023015"/>
    </source>
</evidence>
<keyword evidence="12" id="KW-0810">Translation regulation</keyword>
<dbReference type="InterPro" id="IPR039637">
    <property type="entry name" value="CNOT7/CNOT8/Pop2"/>
</dbReference>
<evidence type="ECO:0000256" key="5">
    <source>
        <dbReference type="ARBA" id="ARBA00012161"/>
    </source>
</evidence>
<evidence type="ECO:0000256" key="17">
    <source>
        <dbReference type="ARBA" id="ARBA00023242"/>
    </source>
</evidence>
<proteinExistence type="inferred from homology"/>
<dbReference type="FunFam" id="3.30.420.10:FF:000005">
    <property type="entry name" value="CCR4-NOT transcription complex subunit 7"/>
    <property type="match status" value="1"/>
</dbReference>
<evidence type="ECO:0000256" key="2">
    <source>
        <dbReference type="ARBA" id="ARBA00004123"/>
    </source>
</evidence>
<keyword evidence="16" id="KW-0804">Transcription</keyword>
<keyword evidence="9" id="KW-0479">Metal-binding</keyword>
<organism evidence="18 19">
    <name type="scientific">Dimorphilus gyrociliatus</name>
    <dbReference type="NCBI Taxonomy" id="2664684"/>
    <lineage>
        <taxon>Eukaryota</taxon>
        <taxon>Metazoa</taxon>
        <taxon>Spiralia</taxon>
        <taxon>Lophotrochozoa</taxon>
        <taxon>Annelida</taxon>
        <taxon>Polychaeta</taxon>
        <taxon>Polychaeta incertae sedis</taxon>
        <taxon>Dinophilidae</taxon>
        <taxon>Dimorphilus</taxon>
    </lineage>
</organism>
<dbReference type="PANTHER" id="PTHR10797">
    <property type="entry name" value="CCR4-NOT TRANSCRIPTION COMPLEX SUBUNIT"/>
    <property type="match status" value="1"/>
</dbReference>